<organism evidence="1 2">
    <name type="scientific">Amycolatopsis orientalis</name>
    <name type="common">Nocardia orientalis</name>
    <dbReference type="NCBI Taxonomy" id="31958"/>
    <lineage>
        <taxon>Bacteria</taxon>
        <taxon>Bacillati</taxon>
        <taxon>Actinomycetota</taxon>
        <taxon>Actinomycetes</taxon>
        <taxon>Pseudonocardiales</taxon>
        <taxon>Pseudonocardiaceae</taxon>
        <taxon>Amycolatopsis</taxon>
    </lineage>
</organism>
<accession>A0A193BY98</accession>
<evidence type="ECO:0008006" key="3">
    <source>
        <dbReference type="Google" id="ProtNLM"/>
    </source>
</evidence>
<keyword evidence="2" id="KW-1185">Reference proteome</keyword>
<name>A0A193BY98_AMYOR</name>
<gene>
    <name evidence="1" type="ORF">SD37_16845</name>
</gene>
<dbReference type="Pfam" id="PF01663">
    <property type="entry name" value="Phosphodiest"/>
    <property type="match status" value="1"/>
</dbReference>
<evidence type="ECO:0000313" key="1">
    <source>
        <dbReference type="EMBL" id="ANN17145.1"/>
    </source>
</evidence>
<dbReference type="SUPFAM" id="SSF53649">
    <property type="entry name" value="Alkaline phosphatase-like"/>
    <property type="match status" value="1"/>
</dbReference>
<dbReference type="InterPro" id="IPR002591">
    <property type="entry name" value="Phosphodiest/P_Trfase"/>
</dbReference>
<dbReference type="RefSeq" id="WP_044850612.1">
    <property type="nucleotide sequence ID" value="NZ_CP016174.1"/>
</dbReference>
<reference evidence="1 2" key="1">
    <citation type="journal article" date="2015" name="Genome Announc.">
        <title>Draft Genome Sequence of Norvancomycin-Producing Strain Amycolatopsis orientalis CPCC200066.</title>
        <authorList>
            <person name="Lei X."/>
            <person name="Yuan F."/>
            <person name="Shi Y."/>
            <person name="Li X."/>
            <person name="Wang L."/>
            <person name="Hong B."/>
        </authorList>
    </citation>
    <scope>NUCLEOTIDE SEQUENCE [LARGE SCALE GENOMIC DNA]</scope>
    <source>
        <strain evidence="1 2">B-37</strain>
    </source>
</reference>
<protein>
    <recommendedName>
        <fullName evidence="3">Phosphodiesterase</fullName>
    </recommendedName>
</protein>
<evidence type="ECO:0000313" key="2">
    <source>
        <dbReference type="Proteomes" id="UP000093695"/>
    </source>
</evidence>
<dbReference type="AlphaFoldDB" id="A0A193BY98"/>
<sequence>MARRRALVLITEGASPDLIDRWGPALLPSFHRIRDQGAAGPMRAEVVPYEPPGLFSAFTGRNPAEHGCFSYWAVHTPDYRPLTLDGTASRHPFLWQREEFADRTVAVVNVFGTHPVRPVNGYCIGYPMRGTVHACHPRDLPIRLAHEGIRPVHDVTVWFTGGPKDTFVADVLNADRQRAEATFAMLDGKLGDVPDLAVLNLTAIDRLSHVYWQELEAGSTVAEADLAVLKAYRLADEVLGRLLDRVDETTSLLTFSEIGFGPLRAYCSVNDVLAAAGLLSLRPDGGPDWEHTTAFESVQGSQGVNVNLAGRYKHGRVDPADRVRAREDVQAVIRAAVNPHTGLPLADAVPREEVYDGPALDNAPDLVLVPADRRYLPLGDPFWSGRTNRRLQSGWHRHESVWAGAGPAFAPGSTRAARTVDVAPTIADMLGVGVAAEFEGTVLGGAR</sequence>
<proteinExistence type="predicted"/>
<dbReference type="STRING" id="31958.SD37_16845"/>
<dbReference type="Gene3D" id="3.40.720.10">
    <property type="entry name" value="Alkaline Phosphatase, subunit A"/>
    <property type="match status" value="1"/>
</dbReference>
<dbReference type="KEGG" id="aori:SD37_16845"/>
<dbReference type="EMBL" id="CP016174">
    <property type="protein sequence ID" value="ANN17145.1"/>
    <property type="molecule type" value="Genomic_DNA"/>
</dbReference>
<dbReference type="Proteomes" id="UP000093695">
    <property type="component" value="Chromosome"/>
</dbReference>
<dbReference type="InterPro" id="IPR017850">
    <property type="entry name" value="Alkaline_phosphatase_core_sf"/>
</dbReference>